<dbReference type="Proteomes" id="UP000010959">
    <property type="component" value="Unassembled WGS sequence"/>
</dbReference>
<dbReference type="PATRIC" id="fig|993516.3.peg.1670"/>
<sequence length="85" mass="9393">MYRGITIIGDSLTDSHLDGVIERTKKLADAHSATDQIVHESDNRVSRRWDDGAVVIYLDLVDGRWDIDNMVCTISCSFGRPADGG</sequence>
<proteinExistence type="predicted"/>
<gene>
    <name evidence="1" type="ORF">RBSWK_01570</name>
</gene>
<dbReference type="AlphaFoldDB" id="L7CJS4"/>
<protein>
    <submittedName>
        <fullName evidence="1">Uncharacterized protein</fullName>
    </submittedName>
</protein>
<reference evidence="1 2" key="1">
    <citation type="journal article" date="2013" name="Mar. Genomics">
        <title>Expression of sulfatases in Rhodopirellula baltica and the diversity of sulfatases in the genus Rhodopirellula.</title>
        <authorList>
            <person name="Wegner C.E."/>
            <person name="Richter-Heitmann T."/>
            <person name="Klindworth A."/>
            <person name="Klockow C."/>
            <person name="Richter M."/>
            <person name="Achstetter T."/>
            <person name="Glockner F.O."/>
            <person name="Harder J."/>
        </authorList>
    </citation>
    <scope>NUCLEOTIDE SEQUENCE [LARGE SCALE GENOMIC DNA]</scope>
    <source>
        <strain evidence="1 2">SWK14</strain>
    </source>
</reference>
<comment type="caution">
    <text evidence="1">The sequence shown here is derived from an EMBL/GenBank/DDBJ whole genome shotgun (WGS) entry which is preliminary data.</text>
</comment>
<evidence type="ECO:0000313" key="2">
    <source>
        <dbReference type="Proteomes" id="UP000010959"/>
    </source>
</evidence>
<organism evidence="1 2">
    <name type="scientific">Rhodopirellula baltica SWK14</name>
    <dbReference type="NCBI Taxonomy" id="993516"/>
    <lineage>
        <taxon>Bacteria</taxon>
        <taxon>Pseudomonadati</taxon>
        <taxon>Planctomycetota</taxon>
        <taxon>Planctomycetia</taxon>
        <taxon>Pirellulales</taxon>
        <taxon>Pirellulaceae</taxon>
        <taxon>Rhodopirellula</taxon>
    </lineage>
</organism>
<evidence type="ECO:0000313" key="1">
    <source>
        <dbReference type="EMBL" id="ELP34484.1"/>
    </source>
</evidence>
<dbReference type="EMBL" id="AMWG01000031">
    <property type="protein sequence ID" value="ELP34484.1"/>
    <property type="molecule type" value="Genomic_DNA"/>
</dbReference>
<name>L7CJS4_RHOBT</name>
<accession>L7CJS4</accession>